<protein>
    <recommendedName>
        <fullName evidence="3">Integrase core domain containing protein</fullName>
    </recommendedName>
</protein>
<evidence type="ECO:0008006" key="3">
    <source>
        <dbReference type="Google" id="ProtNLM"/>
    </source>
</evidence>
<name>M1DY36_SOLTU</name>
<dbReference type="EnsemblPlants" id="PGSC0003DMT400096281">
    <property type="protein sequence ID" value="PGSC0003DMT400096281"/>
    <property type="gene ID" value="PGSC0003DMG400045852"/>
</dbReference>
<evidence type="ECO:0000313" key="2">
    <source>
        <dbReference type="Proteomes" id="UP000011115"/>
    </source>
</evidence>
<proteinExistence type="predicted"/>
<accession>M1DY36</accession>
<evidence type="ECO:0000313" key="1">
    <source>
        <dbReference type="EnsemblPlants" id="PGSC0003DMT400096281"/>
    </source>
</evidence>
<organism evidence="1 2">
    <name type="scientific">Solanum tuberosum</name>
    <name type="common">Potato</name>
    <dbReference type="NCBI Taxonomy" id="4113"/>
    <lineage>
        <taxon>Eukaryota</taxon>
        <taxon>Viridiplantae</taxon>
        <taxon>Streptophyta</taxon>
        <taxon>Embryophyta</taxon>
        <taxon>Tracheophyta</taxon>
        <taxon>Spermatophyta</taxon>
        <taxon>Magnoliopsida</taxon>
        <taxon>eudicotyledons</taxon>
        <taxon>Gunneridae</taxon>
        <taxon>Pentapetalae</taxon>
        <taxon>asterids</taxon>
        <taxon>lamiids</taxon>
        <taxon>Solanales</taxon>
        <taxon>Solanaceae</taxon>
        <taxon>Solanoideae</taxon>
        <taxon>Solaneae</taxon>
        <taxon>Solanum</taxon>
    </lineage>
</organism>
<dbReference type="AlphaFoldDB" id="M1DY36"/>
<dbReference type="PaxDb" id="4113-PGSC0003DMT400096281"/>
<sequence>MPVTPTPPPPLAQTVAKVPLVPPIQKKTLDDLKGWLAPLSFDITPPWIEPELCRRARVPIMEKTDVEVSPTSSIDIQRIEVEYTRDEAERRRAAPVDISPVVDVEMLETDTTPPT</sequence>
<dbReference type="PANTHER" id="PTHR33180:SF31">
    <property type="entry name" value="POLYPROTEIN PROTEIN"/>
    <property type="match status" value="1"/>
</dbReference>
<dbReference type="HOGENOM" id="CLU_2113254_0_0_1"/>
<dbReference type="PANTHER" id="PTHR33180">
    <property type="entry name" value="PHOTOSYSTEM II CP43 REACTION CENTER PROTEIN"/>
    <property type="match status" value="1"/>
</dbReference>
<reference evidence="1" key="2">
    <citation type="submission" date="2015-06" db="UniProtKB">
        <authorList>
            <consortium name="EnsemblPlants"/>
        </authorList>
    </citation>
    <scope>IDENTIFICATION</scope>
    <source>
        <strain evidence="1">DM1-3 516 R44</strain>
    </source>
</reference>
<reference evidence="2" key="1">
    <citation type="journal article" date="2011" name="Nature">
        <title>Genome sequence and analysis of the tuber crop potato.</title>
        <authorList>
            <consortium name="The Potato Genome Sequencing Consortium"/>
        </authorList>
    </citation>
    <scope>NUCLEOTIDE SEQUENCE [LARGE SCALE GENOMIC DNA]</scope>
    <source>
        <strain evidence="2">cv. DM1-3 516 R44</strain>
    </source>
</reference>
<dbReference type="Gramene" id="PGSC0003DMT400096281">
    <property type="protein sequence ID" value="PGSC0003DMT400096281"/>
    <property type="gene ID" value="PGSC0003DMG400045852"/>
</dbReference>
<dbReference type="InParanoid" id="M1DY36"/>
<dbReference type="Proteomes" id="UP000011115">
    <property type="component" value="Unassembled WGS sequence"/>
</dbReference>
<keyword evidence="2" id="KW-1185">Reference proteome</keyword>